<dbReference type="EC" id="2.10.1.1" evidence="5"/>
<accession>A0A4Q7ZEV2</accession>
<dbReference type="Pfam" id="PF03453">
    <property type="entry name" value="MoeA_N"/>
    <property type="match status" value="1"/>
</dbReference>
<evidence type="ECO:0000313" key="8">
    <source>
        <dbReference type="Proteomes" id="UP000292564"/>
    </source>
</evidence>
<comment type="pathway">
    <text evidence="5">Cofactor biosynthesis; molybdopterin biosynthesis.</text>
</comment>
<dbReference type="Pfam" id="PF00994">
    <property type="entry name" value="MoCF_biosynth"/>
    <property type="match status" value="1"/>
</dbReference>
<dbReference type="GO" id="GO:0005829">
    <property type="term" value="C:cytosol"/>
    <property type="evidence" value="ECO:0007669"/>
    <property type="project" value="TreeGrafter"/>
</dbReference>
<evidence type="ECO:0000259" key="6">
    <source>
        <dbReference type="SMART" id="SM00852"/>
    </source>
</evidence>
<keyword evidence="3 5" id="KW-0500">Molybdenum</keyword>
<keyword evidence="8" id="KW-1185">Reference proteome</keyword>
<keyword evidence="5" id="KW-0479">Metal-binding</keyword>
<dbReference type="InterPro" id="IPR038987">
    <property type="entry name" value="MoeA-like"/>
</dbReference>
<keyword evidence="5" id="KW-0460">Magnesium</keyword>
<comment type="function">
    <text evidence="1 5">Catalyzes the insertion of molybdate into adenylated molybdopterin with the concomitant release of AMP.</text>
</comment>
<evidence type="ECO:0000256" key="2">
    <source>
        <dbReference type="ARBA" id="ARBA00010763"/>
    </source>
</evidence>
<comment type="catalytic activity">
    <reaction evidence="4">
        <text>adenylyl-molybdopterin + molybdate = Mo-molybdopterin + AMP + H(+)</text>
        <dbReference type="Rhea" id="RHEA:35047"/>
        <dbReference type="ChEBI" id="CHEBI:15378"/>
        <dbReference type="ChEBI" id="CHEBI:36264"/>
        <dbReference type="ChEBI" id="CHEBI:62727"/>
        <dbReference type="ChEBI" id="CHEBI:71302"/>
        <dbReference type="ChEBI" id="CHEBI:456215"/>
        <dbReference type="EC" id="2.10.1.1"/>
    </reaction>
</comment>
<keyword evidence="5" id="KW-0501">Molybdenum cofactor biosynthesis</keyword>
<dbReference type="Gene3D" id="3.90.105.10">
    <property type="entry name" value="Molybdopterin biosynthesis moea protein, domain 2"/>
    <property type="match status" value="1"/>
</dbReference>
<dbReference type="SUPFAM" id="SSF63882">
    <property type="entry name" value="MoeA N-terminal region -like"/>
    <property type="match status" value="1"/>
</dbReference>
<protein>
    <recommendedName>
        <fullName evidence="5">Molybdopterin molybdenumtransferase</fullName>
        <ecNumber evidence="5">2.10.1.1</ecNumber>
    </recommendedName>
</protein>
<dbReference type="SUPFAM" id="SSF53218">
    <property type="entry name" value="Molybdenum cofactor biosynthesis proteins"/>
    <property type="match status" value="1"/>
</dbReference>
<dbReference type="PANTHER" id="PTHR10192:SF5">
    <property type="entry name" value="GEPHYRIN"/>
    <property type="match status" value="1"/>
</dbReference>
<dbReference type="PANTHER" id="PTHR10192">
    <property type="entry name" value="MOLYBDOPTERIN BIOSYNTHESIS PROTEIN"/>
    <property type="match status" value="1"/>
</dbReference>
<evidence type="ECO:0000256" key="4">
    <source>
        <dbReference type="ARBA" id="ARBA00047317"/>
    </source>
</evidence>
<dbReference type="UniPathway" id="UPA00344"/>
<dbReference type="AlphaFoldDB" id="A0A4Q7ZEV2"/>
<dbReference type="InterPro" id="IPR036135">
    <property type="entry name" value="MoeA_linker/N_sf"/>
</dbReference>
<comment type="cofactor">
    <cofactor evidence="5">
        <name>Mg(2+)</name>
        <dbReference type="ChEBI" id="CHEBI:18420"/>
    </cofactor>
</comment>
<dbReference type="RefSeq" id="WP_130507866.1">
    <property type="nucleotide sequence ID" value="NZ_SHKY01000001.1"/>
</dbReference>
<dbReference type="OrthoDB" id="3196725at2"/>
<dbReference type="InterPro" id="IPR036688">
    <property type="entry name" value="MoeA_C_domain_IV_sf"/>
</dbReference>
<gene>
    <name evidence="7" type="ORF">EV385_0371</name>
</gene>
<dbReference type="Gene3D" id="2.40.340.10">
    <property type="entry name" value="MoeA, C-terminal, domain IV"/>
    <property type="match status" value="1"/>
</dbReference>
<dbReference type="InterPro" id="IPR001453">
    <property type="entry name" value="MoaB/Mog_dom"/>
</dbReference>
<dbReference type="Gene3D" id="2.170.190.11">
    <property type="entry name" value="Molybdopterin biosynthesis moea protein, domain 3"/>
    <property type="match status" value="1"/>
</dbReference>
<evidence type="ECO:0000256" key="5">
    <source>
        <dbReference type="RuleBase" id="RU365090"/>
    </source>
</evidence>
<reference evidence="7 8" key="1">
    <citation type="submission" date="2019-02" db="EMBL/GenBank/DDBJ databases">
        <title>Sequencing the genomes of 1000 actinobacteria strains.</title>
        <authorList>
            <person name="Klenk H.-P."/>
        </authorList>
    </citation>
    <scope>NUCLEOTIDE SEQUENCE [LARGE SCALE GENOMIC DNA]</scope>
    <source>
        <strain evidence="7 8">DSM 45162</strain>
    </source>
</reference>
<keyword evidence="5 7" id="KW-0808">Transferase</keyword>
<dbReference type="GO" id="GO:0006777">
    <property type="term" value="P:Mo-molybdopterin cofactor biosynthetic process"/>
    <property type="evidence" value="ECO:0007669"/>
    <property type="project" value="UniProtKB-UniRule"/>
</dbReference>
<organism evidence="7 8">
    <name type="scientific">Krasilnikovia cinnamomea</name>
    <dbReference type="NCBI Taxonomy" id="349313"/>
    <lineage>
        <taxon>Bacteria</taxon>
        <taxon>Bacillati</taxon>
        <taxon>Actinomycetota</taxon>
        <taxon>Actinomycetes</taxon>
        <taxon>Micromonosporales</taxon>
        <taxon>Micromonosporaceae</taxon>
        <taxon>Krasilnikovia</taxon>
    </lineage>
</organism>
<dbReference type="EMBL" id="SHKY01000001">
    <property type="protein sequence ID" value="RZU48653.1"/>
    <property type="molecule type" value="Genomic_DNA"/>
</dbReference>
<dbReference type="InterPro" id="IPR036425">
    <property type="entry name" value="MoaB/Mog-like_dom_sf"/>
</dbReference>
<dbReference type="Gene3D" id="3.40.980.10">
    <property type="entry name" value="MoaB/Mog-like domain"/>
    <property type="match status" value="1"/>
</dbReference>
<evidence type="ECO:0000256" key="1">
    <source>
        <dbReference type="ARBA" id="ARBA00002901"/>
    </source>
</evidence>
<dbReference type="GO" id="GO:0046872">
    <property type="term" value="F:metal ion binding"/>
    <property type="evidence" value="ECO:0007669"/>
    <property type="project" value="UniProtKB-UniRule"/>
</dbReference>
<dbReference type="InterPro" id="IPR005110">
    <property type="entry name" value="MoeA_linker/N"/>
</dbReference>
<dbReference type="SMART" id="SM00852">
    <property type="entry name" value="MoCF_biosynth"/>
    <property type="match status" value="1"/>
</dbReference>
<sequence>MTAGTARASRPRRLRRSAPALTPWAQARALARRLPTALPPERIPLDAAAGRTLAAAVVAAASLPGTDDAAVDGYAVRGIAPWRVVGRALAGHGGPAAVAAGEAVEIAAGAAIPEGTHRVVPYEEAQRDGDLVCTASVAARRHIRGTGEYAAAGDPVLPTGAVLTPAALGLAAAVGLDTVTVRRRPSVRLLVTGDEIVAAGTPPPGAVRDAVAPMLAPMLRGWGAEVAAPRYVPDQPAMAGTAAIAGAVHDAEVTVVCGASSAGPADGLHRSLRLLGACVHVDGVACRPAERQVLAQFGDRWLVGLPGDPYAALVAALTLLEPLLGGLAGRSPAPAAQALLMGDVRADPRATRLLPVVQQGAYVLGHATAPPWHLGDAAQADALAVVPSTWRPERPVELLALG</sequence>
<comment type="similarity">
    <text evidence="2 5">Belongs to the MoeA family.</text>
</comment>
<evidence type="ECO:0000256" key="3">
    <source>
        <dbReference type="ARBA" id="ARBA00022505"/>
    </source>
</evidence>
<evidence type="ECO:0000313" key="7">
    <source>
        <dbReference type="EMBL" id="RZU48653.1"/>
    </source>
</evidence>
<comment type="caution">
    <text evidence="7">The sequence shown here is derived from an EMBL/GenBank/DDBJ whole genome shotgun (WGS) entry which is preliminary data.</text>
</comment>
<name>A0A4Q7ZEV2_9ACTN</name>
<dbReference type="GO" id="GO:0061599">
    <property type="term" value="F:molybdopterin molybdotransferase activity"/>
    <property type="evidence" value="ECO:0007669"/>
    <property type="project" value="UniProtKB-UniRule"/>
</dbReference>
<feature type="domain" description="MoaB/Mog" evidence="6">
    <location>
        <begin position="188"/>
        <end position="326"/>
    </location>
</feature>
<dbReference type="Proteomes" id="UP000292564">
    <property type="component" value="Unassembled WGS sequence"/>
</dbReference>
<proteinExistence type="inferred from homology"/>